<dbReference type="Pfam" id="PF12680">
    <property type="entry name" value="SnoaL_2"/>
    <property type="match status" value="1"/>
</dbReference>
<dbReference type="GO" id="GO:0016987">
    <property type="term" value="F:sigma factor activity"/>
    <property type="evidence" value="ECO:0007669"/>
    <property type="project" value="UniProtKB-KW"/>
</dbReference>
<evidence type="ECO:0000259" key="10">
    <source>
        <dbReference type="Pfam" id="PF12680"/>
    </source>
</evidence>
<evidence type="ECO:0000313" key="12">
    <source>
        <dbReference type="Proteomes" id="UP000294257"/>
    </source>
</evidence>
<evidence type="ECO:0000256" key="6">
    <source>
        <dbReference type="ARBA" id="ARBA00023163"/>
    </source>
</evidence>
<dbReference type="NCBIfam" id="TIGR02960">
    <property type="entry name" value="SigX5"/>
    <property type="match status" value="1"/>
</dbReference>
<proteinExistence type="inferred from homology"/>
<dbReference type="EMBL" id="SGWQ01000007">
    <property type="protein sequence ID" value="RZS36435.1"/>
    <property type="molecule type" value="Genomic_DNA"/>
</dbReference>
<evidence type="ECO:0000256" key="4">
    <source>
        <dbReference type="ARBA" id="ARBA00023082"/>
    </source>
</evidence>
<dbReference type="GO" id="GO:0006352">
    <property type="term" value="P:DNA-templated transcription initiation"/>
    <property type="evidence" value="ECO:0007669"/>
    <property type="project" value="InterPro"/>
</dbReference>
<protein>
    <recommendedName>
        <fullName evidence="7">RNA polymerase sigma factor</fullName>
    </recommendedName>
</protein>
<dbReference type="PANTHER" id="PTHR43133:SF65">
    <property type="entry name" value="ECF RNA POLYMERASE SIGMA FACTOR SIGG"/>
    <property type="match status" value="1"/>
</dbReference>
<evidence type="ECO:0000256" key="7">
    <source>
        <dbReference type="RuleBase" id="RU000716"/>
    </source>
</evidence>
<dbReference type="GO" id="GO:0003677">
    <property type="term" value="F:DNA binding"/>
    <property type="evidence" value="ECO:0007669"/>
    <property type="project" value="UniProtKB-KW"/>
</dbReference>
<feature type="domain" description="RNA polymerase sigma factor 70 region 4 type 2" evidence="9">
    <location>
        <begin position="129"/>
        <end position="179"/>
    </location>
</feature>
<dbReference type="Gene3D" id="3.10.450.50">
    <property type="match status" value="1"/>
</dbReference>
<dbReference type="SUPFAM" id="SSF88659">
    <property type="entry name" value="Sigma3 and sigma4 domains of RNA polymerase sigma factors"/>
    <property type="match status" value="1"/>
</dbReference>
<evidence type="ECO:0000256" key="1">
    <source>
        <dbReference type="ARBA" id="ARBA00010641"/>
    </source>
</evidence>
<evidence type="ECO:0000313" key="11">
    <source>
        <dbReference type="EMBL" id="RZS36435.1"/>
    </source>
</evidence>
<evidence type="ECO:0000256" key="3">
    <source>
        <dbReference type="ARBA" id="ARBA00023015"/>
    </source>
</evidence>
<feature type="domain" description="RNA polymerase sigma-70 region 2" evidence="8">
    <location>
        <begin position="17"/>
        <end position="84"/>
    </location>
</feature>
<dbReference type="GO" id="GO:0006950">
    <property type="term" value="P:response to stress"/>
    <property type="evidence" value="ECO:0007669"/>
    <property type="project" value="UniProtKB-ARBA"/>
</dbReference>
<comment type="similarity">
    <text evidence="1 7">Belongs to the sigma-70 factor family. ECF subfamily.</text>
</comment>
<keyword evidence="12" id="KW-1185">Reference proteome</keyword>
<dbReference type="InterPro" id="IPR014284">
    <property type="entry name" value="RNA_pol_sigma-70_dom"/>
</dbReference>
<keyword evidence="6 7" id="KW-0804">Transcription</keyword>
<dbReference type="CDD" id="cd06171">
    <property type="entry name" value="Sigma70_r4"/>
    <property type="match status" value="1"/>
</dbReference>
<dbReference type="SUPFAM" id="SSF54427">
    <property type="entry name" value="NTF2-like"/>
    <property type="match status" value="1"/>
</dbReference>
<dbReference type="InterPro" id="IPR000838">
    <property type="entry name" value="RNA_pol_sigma70_ECF_CS"/>
</dbReference>
<dbReference type="NCBIfam" id="TIGR02937">
    <property type="entry name" value="sigma70-ECF"/>
    <property type="match status" value="1"/>
</dbReference>
<evidence type="ECO:0000256" key="2">
    <source>
        <dbReference type="ARBA" id="ARBA00011344"/>
    </source>
</evidence>
<evidence type="ECO:0000259" key="8">
    <source>
        <dbReference type="Pfam" id="PF04542"/>
    </source>
</evidence>
<accession>A0A4Q7KJ46</accession>
<dbReference type="SUPFAM" id="SSF88946">
    <property type="entry name" value="Sigma2 domain of RNA polymerase sigma factors"/>
    <property type="match status" value="1"/>
</dbReference>
<dbReference type="InterPro" id="IPR013325">
    <property type="entry name" value="RNA_pol_sigma_r2"/>
</dbReference>
<dbReference type="InterPro" id="IPR036388">
    <property type="entry name" value="WH-like_DNA-bd_sf"/>
</dbReference>
<dbReference type="InterPro" id="IPR037401">
    <property type="entry name" value="SnoaL-like"/>
</dbReference>
<dbReference type="Pfam" id="PF08281">
    <property type="entry name" value="Sigma70_r4_2"/>
    <property type="match status" value="1"/>
</dbReference>
<keyword evidence="3 7" id="KW-0805">Transcription regulation</keyword>
<comment type="subunit">
    <text evidence="2">Interacts transiently with the RNA polymerase catalytic core formed by RpoA, RpoB, RpoC and RpoZ (2 alpha, 1 beta, 1 beta' and 1 omega subunit) to form the RNA polymerase holoenzyme that can initiate transcription.</text>
</comment>
<evidence type="ECO:0000259" key="9">
    <source>
        <dbReference type="Pfam" id="PF08281"/>
    </source>
</evidence>
<comment type="caution">
    <text evidence="11">The sequence shown here is derived from an EMBL/GenBank/DDBJ whole genome shotgun (WGS) entry which is preliminary data.</text>
</comment>
<dbReference type="CDD" id="cd00531">
    <property type="entry name" value="NTF2_like"/>
    <property type="match status" value="1"/>
</dbReference>
<dbReference type="Proteomes" id="UP000294257">
    <property type="component" value="Unassembled WGS sequence"/>
</dbReference>
<reference evidence="11 12" key="1">
    <citation type="submission" date="2019-02" db="EMBL/GenBank/DDBJ databases">
        <title>Genomic Encyclopedia of Type Strains, Phase IV (KMG-IV): sequencing the most valuable type-strain genomes for metagenomic binning, comparative biology and taxonomic classification.</title>
        <authorList>
            <person name="Goeker M."/>
        </authorList>
    </citation>
    <scope>NUCLEOTIDE SEQUENCE [LARGE SCALE GENOMIC DNA]</scope>
    <source>
        <strain evidence="11 12">DSM 101727</strain>
    </source>
</reference>
<dbReference type="InterPro" id="IPR013324">
    <property type="entry name" value="RNA_pol_sigma_r3/r4-like"/>
</dbReference>
<dbReference type="AlphaFoldDB" id="A0A4Q7KJ46"/>
<dbReference type="PANTHER" id="PTHR43133">
    <property type="entry name" value="RNA POLYMERASE ECF-TYPE SIGMA FACTO"/>
    <property type="match status" value="1"/>
</dbReference>
<dbReference type="InterPro" id="IPR032710">
    <property type="entry name" value="NTF2-like_dom_sf"/>
</dbReference>
<name>A0A4Q7KJ46_9PSEU</name>
<gene>
    <name evidence="11" type="ORF">EV193_107116</name>
</gene>
<evidence type="ECO:0000256" key="5">
    <source>
        <dbReference type="ARBA" id="ARBA00023125"/>
    </source>
</evidence>
<keyword evidence="5 7" id="KW-0238">DNA-binding</keyword>
<keyword evidence="4 7" id="KW-0731">Sigma factor</keyword>
<dbReference type="Gene3D" id="1.10.10.10">
    <property type="entry name" value="Winged helix-like DNA-binding domain superfamily/Winged helix DNA-binding domain"/>
    <property type="match status" value="1"/>
</dbReference>
<dbReference type="InterPro" id="IPR013249">
    <property type="entry name" value="RNA_pol_sigma70_r4_t2"/>
</dbReference>
<feature type="domain" description="SnoaL-like" evidence="10">
    <location>
        <begin position="205"/>
        <end position="300"/>
    </location>
</feature>
<dbReference type="Gene3D" id="1.10.1740.10">
    <property type="match status" value="1"/>
</dbReference>
<dbReference type="InterPro" id="IPR014305">
    <property type="entry name" value="RNA_pol_sigma-G_actinobac"/>
</dbReference>
<dbReference type="Pfam" id="PF04542">
    <property type="entry name" value="Sigma70_r2"/>
    <property type="match status" value="1"/>
</dbReference>
<dbReference type="InterPro" id="IPR039425">
    <property type="entry name" value="RNA_pol_sigma-70-like"/>
</dbReference>
<dbReference type="NCBIfam" id="NF006089">
    <property type="entry name" value="PRK08241.1"/>
    <property type="match status" value="1"/>
</dbReference>
<sequence length="323" mass="36064">MLLDAARGGDEHAFRDLLEPHQRELHVHCYRMTGSVHDADDVLQEVLLRAWRSLTKFEGRSSFRAWLYRIATNACLTAVSSRSKRALPTDFAAPPEDAGPVTESVWLEPYPDQLLPDASYEQREGVELAFVAALQHLPANQRAALILREVLGFSAKEVADALGATTAAVNSALQHARKAVAERVPDRSQQATLRALDDEKLRAIVADYTRALERHDIDAIVSMLAEDATWSMPPLPQWYRGHEAITAFLLRGPLTEGWRHIPTSANGQLAVGCYMWDEERQAFVGQVIDVLTVRGTEIASITAFIDTELFPRFDLPKEFPGER</sequence>
<dbReference type="PROSITE" id="PS01063">
    <property type="entry name" value="SIGMA70_ECF"/>
    <property type="match status" value="1"/>
</dbReference>
<dbReference type="InterPro" id="IPR007627">
    <property type="entry name" value="RNA_pol_sigma70_r2"/>
</dbReference>
<organism evidence="11 12">
    <name type="scientific">Herbihabitans rhizosphaerae</name>
    <dbReference type="NCBI Taxonomy" id="1872711"/>
    <lineage>
        <taxon>Bacteria</taxon>
        <taxon>Bacillati</taxon>
        <taxon>Actinomycetota</taxon>
        <taxon>Actinomycetes</taxon>
        <taxon>Pseudonocardiales</taxon>
        <taxon>Pseudonocardiaceae</taxon>
        <taxon>Herbihabitans</taxon>
    </lineage>
</organism>